<dbReference type="NCBIfam" id="NF004739">
    <property type="entry name" value="PRK06075.1"/>
    <property type="match status" value="1"/>
</dbReference>
<evidence type="ECO:0000259" key="3">
    <source>
        <dbReference type="Pfam" id="PF00346"/>
    </source>
</evidence>
<keyword evidence="1 2" id="KW-0874">Quinone</keyword>
<name>A0A0P6X527_9CHLR</name>
<evidence type="ECO:0000313" key="4">
    <source>
        <dbReference type="EMBL" id="KPL75048.1"/>
    </source>
</evidence>
<keyword evidence="2" id="KW-0813">Transport</keyword>
<comment type="catalytic activity">
    <reaction evidence="2">
        <text>a quinone + NADH + 5 H(+)(in) = a quinol + NAD(+) + 4 H(+)(out)</text>
        <dbReference type="Rhea" id="RHEA:57888"/>
        <dbReference type="ChEBI" id="CHEBI:15378"/>
        <dbReference type="ChEBI" id="CHEBI:24646"/>
        <dbReference type="ChEBI" id="CHEBI:57540"/>
        <dbReference type="ChEBI" id="CHEBI:57945"/>
        <dbReference type="ChEBI" id="CHEBI:132124"/>
    </reaction>
</comment>
<dbReference type="InterPro" id="IPR029014">
    <property type="entry name" value="NiFe-Hase_large"/>
</dbReference>
<dbReference type="PANTHER" id="PTHR11993">
    <property type="entry name" value="NADH-UBIQUINONE OXIDOREDUCTASE 49 KDA SUBUNIT"/>
    <property type="match status" value="1"/>
</dbReference>
<keyword evidence="2" id="KW-1003">Cell membrane</keyword>
<keyword evidence="2" id="KW-1278">Translocase</keyword>
<dbReference type="GO" id="GO:0051287">
    <property type="term" value="F:NAD binding"/>
    <property type="evidence" value="ECO:0007669"/>
    <property type="project" value="InterPro"/>
</dbReference>
<dbReference type="EMBL" id="LGHJ01000016">
    <property type="protein sequence ID" value="KPL75048.1"/>
    <property type="molecule type" value="Genomic_DNA"/>
</dbReference>
<evidence type="ECO:0000313" key="5">
    <source>
        <dbReference type="Proteomes" id="UP000050514"/>
    </source>
</evidence>
<keyword evidence="5" id="KW-1185">Reference proteome</keyword>
<accession>A0A0P6X527</accession>
<comment type="caution">
    <text evidence="4">The sequence shown here is derived from an EMBL/GenBank/DDBJ whole genome shotgun (WGS) entry which is preliminary data.</text>
</comment>
<comment type="subcellular location">
    <subcellularLocation>
        <location evidence="2">Cell membrane</location>
        <topology evidence="2">Peripheral membrane protein</topology>
        <orientation evidence="2">Cytoplasmic side</orientation>
    </subcellularLocation>
</comment>
<evidence type="ECO:0000256" key="2">
    <source>
        <dbReference type="HAMAP-Rule" id="MF_01358"/>
    </source>
</evidence>
<keyword evidence="2" id="KW-0520">NAD</keyword>
<dbReference type="SUPFAM" id="SSF56762">
    <property type="entry name" value="HydB/Nqo4-like"/>
    <property type="match status" value="1"/>
</dbReference>
<dbReference type="STRING" id="360411.AC812_10970"/>
<evidence type="ECO:0000256" key="1">
    <source>
        <dbReference type="ARBA" id="ARBA00022719"/>
    </source>
</evidence>
<dbReference type="AlphaFoldDB" id="A0A0P6X527"/>
<keyword evidence="4" id="KW-0560">Oxidoreductase</keyword>
<proteinExistence type="inferred from homology"/>
<dbReference type="Proteomes" id="UP000050514">
    <property type="component" value="Unassembled WGS sequence"/>
</dbReference>
<organism evidence="4 5">
    <name type="scientific">Bellilinea caldifistulae</name>
    <dbReference type="NCBI Taxonomy" id="360411"/>
    <lineage>
        <taxon>Bacteria</taxon>
        <taxon>Bacillati</taxon>
        <taxon>Chloroflexota</taxon>
        <taxon>Anaerolineae</taxon>
        <taxon>Anaerolineales</taxon>
        <taxon>Anaerolineaceae</taxon>
        <taxon>Bellilinea</taxon>
    </lineage>
</organism>
<dbReference type="PANTHER" id="PTHR11993:SF10">
    <property type="entry name" value="NADH DEHYDROGENASE [UBIQUINONE] IRON-SULFUR PROTEIN 2, MITOCHONDRIAL"/>
    <property type="match status" value="1"/>
</dbReference>
<dbReference type="InterPro" id="IPR022885">
    <property type="entry name" value="NDH1_su_D/H"/>
</dbReference>
<comment type="subunit">
    <text evidence="2">NDH-1 is composed of 14 different subunits. Subunits NuoB, C, D, E, F, and G constitute the peripheral sector of the complex.</text>
</comment>
<dbReference type="RefSeq" id="WP_061916260.1">
    <property type="nucleotide sequence ID" value="NZ_DF967971.1"/>
</dbReference>
<dbReference type="InterPro" id="IPR001135">
    <property type="entry name" value="NADH_Q_OxRdtase_suD"/>
</dbReference>
<keyword evidence="2" id="KW-0830">Ubiquinone</keyword>
<dbReference type="HAMAP" id="MF_01358">
    <property type="entry name" value="NDH1_NuoD"/>
    <property type="match status" value="1"/>
</dbReference>
<comment type="similarity">
    <text evidence="2">Belongs to the complex I 49 kDa subunit family.</text>
</comment>
<dbReference type="GO" id="GO:0005886">
    <property type="term" value="C:plasma membrane"/>
    <property type="evidence" value="ECO:0007669"/>
    <property type="project" value="UniProtKB-SubCell"/>
</dbReference>
<keyword evidence="2" id="KW-0472">Membrane</keyword>
<comment type="function">
    <text evidence="2">NDH-1 shuttles electrons from NADH, via FMN and iron-sulfur (Fe-S) centers, to quinones in the respiratory chain. The immediate electron acceptor for the enzyme in this species is believed to be ubiquinone. Couples the redox reaction to proton translocation (for every two electrons transferred, four hydrogen ions are translocated across the cytoplasmic membrane), and thus conserves the redox energy in a proton gradient.</text>
</comment>
<feature type="domain" description="NADH-quinone oxidoreductase subunit D" evidence="3">
    <location>
        <begin position="125"/>
        <end position="298"/>
    </location>
</feature>
<dbReference type="Pfam" id="PF00346">
    <property type="entry name" value="Complex1_49kDa"/>
    <property type="match status" value="1"/>
</dbReference>
<dbReference type="PATRIC" id="fig|360411.5.peg.2811"/>
<dbReference type="EC" id="7.1.1.-" evidence="2"/>
<dbReference type="GO" id="GO:0048038">
    <property type="term" value="F:quinone binding"/>
    <property type="evidence" value="ECO:0007669"/>
    <property type="project" value="UniProtKB-KW"/>
</dbReference>
<sequence>MDKSDDFLTEQVVVNLGPQHPSTHGVFRMVVVLDGETVVDLKPIMGYLHRNHEKIGERNTFLQNMPFTDRLDYVCSMSNNFGYALAVEKLMGIQPPERAEYIRVMMAELTRFLNHIFSIGFLLNDLGAFFTPMLYALEERELILDVFEAVSGSRMMCNYFRFGGVARDIPDEVMEKIRKLVLERLPRKLDEMDYFITNNEIVRGRCEGVGVLTAERAIALSASGPVLRASGVAYDVRRADPYSIYDRFEFDIPVRYNGDIYDRYLLRLDEMRQSLRILQQVMRDIPEGPIMSGKPQYQVRVPAGESYGRVEGPKGELGFYVVSNGKPNPWRYHVRAPTFINLTSLAEMCRGQKIADVVTILGSIDIVLGEVDR</sequence>
<reference evidence="4 5" key="1">
    <citation type="submission" date="2015-07" db="EMBL/GenBank/DDBJ databases">
        <title>Draft genome of Bellilinea caldifistulae DSM 17877.</title>
        <authorList>
            <person name="Hemp J."/>
            <person name="Ward L.M."/>
            <person name="Pace L.A."/>
            <person name="Fischer W.W."/>
        </authorList>
    </citation>
    <scope>NUCLEOTIDE SEQUENCE [LARGE SCALE GENOMIC DNA]</scope>
    <source>
        <strain evidence="4 5">GOMI-1</strain>
    </source>
</reference>
<gene>
    <name evidence="2" type="primary">nuoD</name>
    <name evidence="4" type="ORF">AC812_10970</name>
</gene>
<dbReference type="Gene3D" id="1.10.645.10">
    <property type="entry name" value="Cytochrome-c3 Hydrogenase, chain B"/>
    <property type="match status" value="1"/>
</dbReference>
<dbReference type="GO" id="GO:0050136">
    <property type="term" value="F:NADH dehydrogenase (quinone) (non-electrogenic) activity"/>
    <property type="evidence" value="ECO:0007669"/>
    <property type="project" value="UniProtKB-UniRule"/>
</dbReference>
<protein>
    <recommendedName>
        <fullName evidence="2">NADH-quinone oxidoreductase subunit D</fullName>
        <ecNumber evidence="2">7.1.1.-</ecNumber>
    </recommendedName>
    <alternativeName>
        <fullName evidence="2">NADH dehydrogenase I subunit D</fullName>
    </alternativeName>
    <alternativeName>
        <fullName evidence="2">NDH-1 subunit D</fullName>
    </alternativeName>
</protein>